<keyword evidence="3" id="KW-0010">Activator</keyword>
<evidence type="ECO:0000313" key="8">
    <source>
        <dbReference type="Proteomes" id="UP000438429"/>
    </source>
</evidence>
<comment type="subcellular location">
    <subcellularLocation>
        <location evidence="1">Nucleus</location>
    </subcellularLocation>
</comment>
<reference evidence="7 8" key="1">
    <citation type="submission" date="2019-06" db="EMBL/GenBank/DDBJ databases">
        <title>Draft genomes of female and male turbot (Scophthalmus maximus).</title>
        <authorList>
            <person name="Xu H."/>
            <person name="Xu X.-W."/>
            <person name="Shao C."/>
            <person name="Chen S."/>
        </authorList>
    </citation>
    <scope>NUCLEOTIDE SEQUENCE [LARGE SCALE GENOMIC DNA]</scope>
    <source>
        <strain evidence="7">Ysfricsl-2016a</strain>
        <tissue evidence="7">Blood</tissue>
    </source>
</reference>
<dbReference type="PANTHER" id="PTHR15405">
    <property type="entry name" value="PROLINE-RICH NUCLEAR RECEPTOR COACTIVATOR"/>
    <property type="match status" value="1"/>
</dbReference>
<evidence type="ECO:0000313" key="7">
    <source>
        <dbReference type="EMBL" id="KAF0023900.1"/>
    </source>
</evidence>
<sequence length="283" mass="30401">MLHGSPARRDEANVGDVENNNPATLISSRDGLNKARQALLKRGGRKLRATAAAAALRQQKAPRNGPGIRLSDLNNNNNNTTNTLAASPANKAATQPGAEHPAAAQTGLTLHPLRRAAGRELLKSKGGRRERRATQPGGQTGHNLPRLDQVTQNANNRSHKPRKDQTSADASHSTKRKEHCSSNSSPDKPPSLHQPPACQQKKTLHPSNNVKAASSPLAESAAEYLKDGEKVYAGAKFSEPPSPSVLPKPPSHWVGEEEPRRGDQSREQMAVQLKSLLKVQDSP</sequence>
<feature type="compositionally biased region" description="Polar residues" evidence="6">
    <location>
        <begin position="18"/>
        <end position="27"/>
    </location>
</feature>
<feature type="compositionally biased region" description="Pro residues" evidence="6">
    <location>
        <begin position="240"/>
        <end position="250"/>
    </location>
</feature>
<gene>
    <name evidence="7" type="ORF">F2P81_024530</name>
</gene>
<keyword evidence="4" id="KW-0804">Transcription</keyword>
<keyword evidence="5" id="KW-0539">Nucleus</keyword>
<evidence type="ECO:0000256" key="1">
    <source>
        <dbReference type="ARBA" id="ARBA00004123"/>
    </source>
</evidence>
<evidence type="ECO:0000256" key="2">
    <source>
        <dbReference type="ARBA" id="ARBA00023015"/>
    </source>
</evidence>
<evidence type="ECO:0008006" key="9">
    <source>
        <dbReference type="Google" id="ProtNLM"/>
    </source>
</evidence>
<dbReference type="Pfam" id="PF15365">
    <property type="entry name" value="PNRC"/>
    <property type="match status" value="1"/>
</dbReference>
<dbReference type="InterPro" id="IPR028322">
    <property type="entry name" value="PNRC-like_rgn"/>
</dbReference>
<dbReference type="Proteomes" id="UP000438429">
    <property type="component" value="Unassembled WGS sequence"/>
</dbReference>
<evidence type="ECO:0000256" key="4">
    <source>
        <dbReference type="ARBA" id="ARBA00023163"/>
    </source>
</evidence>
<feature type="region of interest" description="Disordered" evidence="6">
    <location>
        <begin position="1"/>
        <end position="30"/>
    </location>
</feature>
<dbReference type="GO" id="GO:0005634">
    <property type="term" value="C:nucleus"/>
    <property type="evidence" value="ECO:0007669"/>
    <property type="project" value="UniProtKB-SubCell"/>
</dbReference>
<feature type="region of interest" description="Disordered" evidence="6">
    <location>
        <begin position="55"/>
        <end position="215"/>
    </location>
</feature>
<protein>
    <recommendedName>
        <fullName evidence="9">Proline-rich nuclear receptor coactivator 1</fullName>
    </recommendedName>
</protein>
<accession>A0A6A4RX51</accession>
<comment type="caution">
    <text evidence="7">The sequence shown here is derived from an EMBL/GenBank/DDBJ whole genome shotgun (WGS) entry which is preliminary data.</text>
</comment>
<proteinExistence type="predicted"/>
<evidence type="ECO:0000256" key="6">
    <source>
        <dbReference type="SAM" id="MobiDB-lite"/>
    </source>
</evidence>
<dbReference type="InterPro" id="IPR026780">
    <property type="entry name" value="PNRC1/2"/>
</dbReference>
<feature type="region of interest" description="Disordered" evidence="6">
    <location>
        <begin position="234"/>
        <end position="267"/>
    </location>
</feature>
<dbReference type="AlphaFoldDB" id="A0A6A4RX51"/>
<evidence type="ECO:0000256" key="5">
    <source>
        <dbReference type="ARBA" id="ARBA00023242"/>
    </source>
</evidence>
<keyword evidence="2" id="KW-0805">Transcription regulation</keyword>
<feature type="compositionally biased region" description="Basic and acidic residues" evidence="6">
    <location>
        <begin position="254"/>
        <end position="266"/>
    </location>
</feature>
<feature type="compositionally biased region" description="Low complexity" evidence="6">
    <location>
        <begin position="74"/>
        <end position="83"/>
    </location>
</feature>
<organism evidence="7 8">
    <name type="scientific">Scophthalmus maximus</name>
    <name type="common">Turbot</name>
    <name type="synonym">Psetta maxima</name>
    <dbReference type="NCBI Taxonomy" id="52904"/>
    <lineage>
        <taxon>Eukaryota</taxon>
        <taxon>Metazoa</taxon>
        <taxon>Chordata</taxon>
        <taxon>Craniata</taxon>
        <taxon>Vertebrata</taxon>
        <taxon>Euteleostomi</taxon>
        <taxon>Actinopterygii</taxon>
        <taxon>Neopterygii</taxon>
        <taxon>Teleostei</taxon>
        <taxon>Neoteleostei</taxon>
        <taxon>Acanthomorphata</taxon>
        <taxon>Carangaria</taxon>
        <taxon>Pleuronectiformes</taxon>
        <taxon>Pleuronectoidei</taxon>
        <taxon>Scophthalmidae</taxon>
        <taxon>Scophthalmus</taxon>
    </lineage>
</organism>
<dbReference type="EMBL" id="VEVO01000022">
    <property type="protein sequence ID" value="KAF0023900.1"/>
    <property type="molecule type" value="Genomic_DNA"/>
</dbReference>
<evidence type="ECO:0000256" key="3">
    <source>
        <dbReference type="ARBA" id="ARBA00023159"/>
    </source>
</evidence>
<name>A0A6A4RX51_SCOMX</name>
<dbReference type="GO" id="GO:0016071">
    <property type="term" value="P:mRNA metabolic process"/>
    <property type="evidence" value="ECO:0007669"/>
    <property type="project" value="UniProtKB-ARBA"/>
</dbReference>